<evidence type="ECO:0008006" key="4">
    <source>
        <dbReference type="Google" id="ProtNLM"/>
    </source>
</evidence>
<dbReference type="Proteomes" id="UP001157418">
    <property type="component" value="Unassembled WGS sequence"/>
</dbReference>
<sequence>MVIINGRRSPICFTTTMLSLSIMMMMMMTTMVKECDGWMTPCNGSTTVECIHVVEFDEEVEFQMDTEVHRWILGEKNSGKNHISGKSLNKNKAAGGPGSKNYNAVAGHQPVAAYVDSNWSSMSALMWTIEFTFAFTHHIW</sequence>
<dbReference type="AlphaFoldDB" id="A0AAU9MG02"/>
<name>A0AAU9MG02_9ASTR</name>
<evidence type="ECO:0000313" key="2">
    <source>
        <dbReference type="EMBL" id="CAH1419773.1"/>
    </source>
</evidence>
<evidence type="ECO:0000256" key="1">
    <source>
        <dbReference type="SAM" id="Phobius"/>
    </source>
</evidence>
<accession>A0AAU9MG02</accession>
<comment type="caution">
    <text evidence="2">The sequence shown here is derived from an EMBL/GenBank/DDBJ whole genome shotgun (WGS) entry which is preliminary data.</text>
</comment>
<feature type="transmembrane region" description="Helical" evidence="1">
    <location>
        <begin position="12"/>
        <end position="32"/>
    </location>
</feature>
<keyword evidence="3" id="KW-1185">Reference proteome</keyword>
<keyword evidence="1" id="KW-0812">Transmembrane</keyword>
<gene>
    <name evidence="2" type="ORF">LVIROSA_LOCUS7280</name>
</gene>
<keyword evidence="1" id="KW-0472">Membrane</keyword>
<reference evidence="2 3" key="1">
    <citation type="submission" date="2022-01" db="EMBL/GenBank/DDBJ databases">
        <authorList>
            <person name="Xiong W."/>
            <person name="Schranz E."/>
        </authorList>
    </citation>
    <scope>NUCLEOTIDE SEQUENCE [LARGE SCALE GENOMIC DNA]</scope>
</reference>
<organism evidence="2 3">
    <name type="scientific">Lactuca virosa</name>
    <dbReference type="NCBI Taxonomy" id="75947"/>
    <lineage>
        <taxon>Eukaryota</taxon>
        <taxon>Viridiplantae</taxon>
        <taxon>Streptophyta</taxon>
        <taxon>Embryophyta</taxon>
        <taxon>Tracheophyta</taxon>
        <taxon>Spermatophyta</taxon>
        <taxon>Magnoliopsida</taxon>
        <taxon>eudicotyledons</taxon>
        <taxon>Gunneridae</taxon>
        <taxon>Pentapetalae</taxon>
        <taxon>asterids</taxon>
        <taxon>campanulids</taxon>
        <taxon>Asterales</taxon>
        <taxon>Asteraceae</taxon>
        <taxon>Cichorioideae</taxon>
        <taxon>Cichorieae</taxon>
        <taxon>Lactucinae</taxon>
        <taxon>Lactuca</taxon>
    </lineage>
</organism>
<dbReference type="EMBL" id="CAKMRJ010000543">
    <property type="protein sequence ID" value="CAH1419773.1"/>
    <property type="molecule type" value="Genomic_DNA"/>
</dbReference>
<evidence type="ECO:0000313" key="3">
    <source>
        <dbReference type="Proteomes" id="UP001157418"/>
    </source>
</evidence>
<keyword evidence="1" id="KW-1133">Transmembrane helix</keyword>
<protein>
    <recommendedName>
        <fullName evidence="4">Transmembrane protein</fullName>
    </recommendedName>
</protein>
<proteinExistence type="predicted"/>